<dbReference type="Proteomes" id="UP000248311">
    <property type="component" value="Unassembled WGS sequence"/>
</dbReference>
<reference evidence="1 2" key="1">
    <citation type="submission" date="2018-06" db="EMBL/GenBank/DDBJ databases">
        <title>Genomic Encyclopedia of Type Strains, Phase III (KMG-III): the genomes of soil and plant-associated and newly described type strains.</title>
        <authorList>
            <person name="Whitman W."/>
        </authorList>
    </citation>
    <scope>NUCLEOTIDE SEQUENCE [LARGE SCALE GENOMIC DNA]</scope>
    <source>
        <strain evidence="1 2">CECT 9025</strain>
    </source>
</reference>
<name>A0A318SS71_9RHOB</name>
<dbReference type="RefSeq" id="WP_181418695.1">
    <property type="nucleotide sequence ID" value="NZ_QJTE01000014.1"/>
</dbReference>
<dbReference type="AlphaFoldDB" id="A0A318SS71"/>
<protein>
    <submittedName>
        <fullName evidence="1">Uncharacterized protein</fullName>
    </submittedName>
</protein>
<comment type="caution">
    <text evidence="1">The sequence shown here is derived from an EMBL/GenBank/DDBJ whole genome shotgun (WGS) entry which is preliminary data.</text>
</comment>
<gene>
    <name evidence="1" type="ORF">DFP88_1148</name>
</gene>
<sequence length="57" mass="6726">MTIRIPFVLGVRQWPESEQGIIDRLTRHQKRLESPDNVLPAYLLKFGQQDDDQDFDV</sequence>
<dbReference type="EMBL" id="QJTE01000014">
    <property type="protein sequence ID" value="PYE80586.1"/>
    <property type="molecule type" value="Genomic_DNA"/>
</dbReference>
<accession>A0A318SS71</accession>
<evidence type="ECO:0000313" key="1">
    <source>
        <dbReference type="EMBL" id="PYE80586.1"/>
    </source>
</evidence>
<keyword evidence="2" id="KW-1185">Reference proteome</keyword>
<evidence type="ECO:0000313" key="2">
    <source>
        <dbReference type="Proteomes" id="UP000248311"/>
    </source>
</evidence>
<organism evidence="1 2">
    <name type="scientific">Pseudoroseicyclus aestuarii</name>
    <dbReference type="NCBI Taxonomy" id="1795041"/>
    <lineage>
        <taxon>Bacteria</taxon>
        <taxon>Pseudomonadati</taxon>
        <taxon>Pseudomonadota</taxon>
        <taxon>Alphaproteobacteria</taxon>
        <taxon>Rhodobacterales</taxon>
        <taxon>Paracoccaceae</taxon>
        <taxon>Pseudoroseicyclus</taxon>
    </lineage>
</organism>
<proteinExistence type="predicted"/>